<reference evidence="5 6" key="1">
    <citation type="journal article" date="2019" name="Nat. Microbiol.">
        <title>Mediterranean grassland soil C-N compound turnover is dependent on rainfall and depth, and is mediated by genomically divergent microorganisms.</title>
        <authorList>
            <person name="Diamond S."/>
            <person name="Andeer P.F."/>
            <person name="Li Z."/>
            <person name="Crits-Christoph A."/>
            <person name="Burstein D."/>
            <person name="Anantharaman K."/>
            <person name="Lane K.R."/>
            <person name="Thomas B.C."/>
            <person name="Pan C."/>
            <person name="Northen T.R."/>
            <person name="Banfield J.F."/>
        </authorList>
    </citation>
    <scope>NUCLEOTIDE SEQUENCE [LARGE SCALE GENOMIC DNA]</scope>
    <source>
        <strain evidence="3">WS_1</strain>
        <strain evidence="4">WS_5</strain>
    </source>
</reference>
<dbReference type="PANTHER" id="PTHR21043:SF0">
    <property type="entry name" value="MITOCHONDRIAL ASSEMBLY OF RIBOSOMAL LARGE SUBUNIT PROTEIN 1"/>
    <property type="match status" value="1"/>
</dbReference>
<dbReference type="EMBL" id="VBOR01000057">
    <property type="protein sequence ID" value="TMQ49387.1"/>
    <property type="molecule type" value="Genomic_DNA"/>
</dbReference>
<proteinExistence type="inferred from homology"/>
<keyword evidence="2" id="KW-0678">Repressor</keyword>
<comment type="caution">
    <text evidence="3">The sequence shown here is derived from an EMBL/GenBank/DDBJ whole genome shotgun (WGS) entry which is preliminary data.</text>
</comment>
<dbReference type="InterPro" id="IPR004394">
    <property type="entry name" value="Iojap/RsfS/C7orf30"/>
</dbReference>
<keyword evidence="2" id="KW-0963">Cytoplasm</keyword>
<protein>
    <recommendedName>
        <fullName evidence="2">Ribosomal silencing factor RsfS</fullName>
    </recommendedName>
</protein>
<evidence type="ECO:0000313" key="5">
    <source>
        <dbReference type="Proteomes" id="UP000316292"/>
    </source>
</evidence>
<dbReference type="SUPFAM" id="SSF81301">
    <property type="entry name" value="Nucleotidyltransferase"/>
    <property type="match status" value="1"/>
</dbReference>
<comment type="similarity">
    <text evidence="1 2">Belongs to the Iojap/RsfS family.</text>
</comment>
<name>A0A538SDD8_UNCEI</name>
<dbReference type="GO" id="GO:0042256">
    <property type="term" value="P:cytosolic ribosome assembly"/>
    <property type="evidence" value="ECO:0007669"/>
    <property type="project" value="UniProtKB-UniRule"/>
</dbReference>
<comment type="subcellular location">
    <subcellularLocation>
        <location evidence="2">Cytoplasm</location>
    </subcellularLocation>
</comment>
<dbReference type="NCBIfam" id="TIGR00090">
    <property type="entry name" value="rsfS_iojap_ybeB"/>
    <property type="match status" value="1"/>
</dbReference>
<gene>
    <name evidence="2 3" type="primary">rsfS</name>
    <name evidence="3" type="ORF">E6K71_04790</name>
    <name evidence="4" type="ORF">E6K75_02395</name>
</gene>
<evidence type="ECO:0000313" key="6">
    <source>
        <dbReference type="Proteomes" id="UP000320913"/>
    </source>
</evidence>
<dbReference type="Proteomes" id="UP000316292">
    <property type="component" value="Unassembled WGS sequence"/>
</dbReference>
<accession>A0A538SDD8</accession>
<evidence type="ECO:0000256" key="2">
    <source>
        <dbReference type="HAMAP-Rule" id="MF_01477"/>
    </source>
</evidence>
<dbReference type="InterPro" id="IPR043519">
    <property type="entry name" value="NT_sf"/>
</dbReference>
<evidence type="ECO:0000313" key="4">
    <source>
        <dbReference type="EMBL" id="TMQ60900.1"/>
    </source>
</evidence>
<evidence type="ECO:0000256" key="1">
    <source>
        <dbReference type="ARBA" id="ARBA00010574"/>
    </source>
</evidence>
<dbReference type="Gene3D" id="3.30.460.10">
    <property type="entry name" value="Beta Polymerase, domain 2"/>
    <property type="match status" value="1"/>
</dbReference>
<dbReference type="PANTHER" id="PTHR21043">
    <property type="entry name" value="IOJAP SUPERFAMILY ORTHOLOG"/>
    <property type="match status" value="1"/>
</dbReference>
<dbReference type="GO" id="GO:0090071">
    <property type="term" value="P:negative regulation of ribosome biogenesis"/>
    <property type="evidence" value="ECO:0007669"/>
    <property type="project" value="UniProtKB-UniRule"/>
</dbReference>
<comment type="subunit">
    <text evidence="2">Interacts with ribosomal protein uL14 (rplN).</text>
</comment>
<dbReference type="GO" id="GO:0043023">
    <property type="term" value="F:ribosomal large subunit binding"/>
    <property type="evidence" value="ECO:0007669"/>
    <property type="project" value="TreeGrafter"/>
</dbReference>
<keyword evidence="2" id="KW-0810">Translation regulation</keyword>
<dbReference type="Pfam" id="PF02410">
    <property type="entry name" value="RsfS"/>
    <property type="match status" value="1"/>
</dbReference>
<sequence>MNLEPARNLPAQDLAREAARLTLTKRAEDVVILDLRELDGVCDYFVLSTGQSEVQTRAIADAVDEGMRARGVRPWHVEGYEARRWILLDYVDFVVHVFHTRAREYYLLDKLWGDAHRETVAD</sequence>
<dbReference type="AlphaFoldDB" id="A0A538SDD8"/>
<dbReference type="Proteomes" id="UP000320913">
    <property type="component" value="Unassembled WGS sequence"/>
</dbReference>
<comment type="function">
    <text evidence="2">Functions as a ribosomal silencing factor. Interacts with ribosomal protein uL14 (rplN), blocking formation of intersubunit bridge B8. Prevents association of the 30S and 50S ribosomal subunits and the formation of functional ribosomes, thus repressing translation.</text>
</comment>
<evidence type="ECO:0000313" key="3">
    <source>
        <dbReference type="EMBL" id="TMQ49387.1"/>
    </source>
</evidence>
<dbReference type="HAMAP" id="MF_01477">
    <property type="entry name" value="Iojap_RsfS"/>
    <property type="match status" value="1"/>
</dbReference>
<dbReference type="GO" id="GO:0017148">
    <property type="term" value="P:negative regulation of translation"/>
    <property type="evidence" value="ECO:0007669"/>
    <property type="project" value="UniProtKB-UniRule"/>
</dbReference>
<dbReference type="EMBL" id="VBOV01000062">
    <property type="protein sequence ID" value="TMQ60900.1"/>
    <property type="molecule type" value="Genomic_DNA"/>
</dbReference>
<dbReference type="GO" id="GO:0005737">
    <property type="term" value="C:cytoplasm"/>
    <property type="evidence" value="ECO:0007669"/>
    <property type="project" value="UniProtKB-SubCell"/>
</dbReference>
<organism evidence="3 5">
    <name type="scientific">Eiseniibacteriota bacterium</name>
    <dbReference type="NCBI Taxonomy" id="2212470"/>
    <lineage>
        <taxon>Bacteria</taxon>
        <taxon>Candidatus Eiseniibacteriota</taxon>
    </lineage>
</organism>